<dbReference type="Pfam" id="PF05795">
    <property type="entry name" value="Plasmodium_Vir"/>
    <property type="match status" value="1"/>
</dbReference>
<keyword evidence="1" id="KW-1133">Transmembrane helix</keyword>
<dbReference type="EMBL" id="BDQF01000064">
    <property type="protein sequence ID" value="GAW84014.1"/>
    <property type="molecule type" value="Genomic_DNA"/>
</dbReference>
<keyword evidence="3" id="KW-1185">Reference proteome</keyword>
<evidence type="ECO:0000313" key="3">
    <source>
        <dbReference type="Proteomes" id="UP000195521"/>
    </source>
</evidence>
<dbReference type="OMA" id="NTINTIW"/>
<protein>
    <submittedName>
        <fullName evidence="2">Variable surface protein</fullName>
    </submittedName>
</protein>
<feature type="transmembrane region" description="Helical" evidence="1">
    <location>
        <begin position="254"/>
        <end position="273"/>
    </location>
</feature>
<dbReference type="GeneID" id="39744822"/>
<evidence type="ECO:0000313" key="2">
    <source>
        <dbReference type="EMBL" id="GAW84014.1"/>
    </source>
</evidence>
<reference evidence="3" key="1">
    <citation type="submission" date="2017-04" db="EMBL/GenBank/DDBJ databases">
        <title>Plasmodium gonderi genome.</title>
        <authorList>
            <person name="Arisue N."/>
            <person name="Honma H."/>
            <person name="Kawai S."/>
            <person name="Tougan T."/>
            <person name="Tanabe K."/>
            <person name="Horii T."/>
        </authorList>
    </citation>
    <scope>NUCLEOTIDE SEQUENCE [LARGE SCALE GENOMIC DNA]</scope>
    <source>
        <strain evidence="3">ATCC 30045</strain>
    </source>
</reference>
<gene>
    <name evidence="2" type="ORF">PGO_000610</name>
</gene>
<dbReference type="InterPro" id="IPR008780">
    <property type="entry name" value="Plasmodium_Vir"/>
</dbReference>
<sequence>MFILLIYILYKKVKTLIPSIINYEKFNGNYFLGYSSDCKDLEKAMHDMDDFQNICMDITGAIDFYNDHIYDDSFDNICTSFKFWMYDYLIKKLGKEENYKKIKHFINTINTIWDRGEKRKNCNILSYVDNVNSVDIMKCAYDYSVDYSTIENQLSITQFKCSNEFSEYIENKILQYKSAKQECVDNTKEYCNELRNLFIAPMNEKLLKLSCKLVSNQVLGSIAQQNFHLTPSEFGKERNQEVHESVDSTQPSKAIMGVTIPVFGILLFFFILYKFSPIGALLHNSLRKKEKTLFNLDDIFDYGLKDYLSEIPSLRNRLNILYPTR</sequence>
<comment type="caution">
    <text evidence="2">The sequence shown here is derived from an EMBL/GenBank/DDBJ whole genome shotgun (WGS) entry which is preliminary data.</text>
</comment>
<evidence type="ECO:0000256" key="1">
    <source>
        <dbReference type="SAM" id="Phobius"/>
    </source>
</evidence>
<dbReference type="Proteomes" id="UP000195521">
    <property type="component" value="Unassembled WGS sequence"/>
</dbReference>
<dbReference type="OrthoDB" id="382684at2759"/>
<keyword evidence="1" id="KW-0812">Transmembrane</keyword>
<organism evidence="2 3">
    <name type="scientific">Plasmodium gonderi</name>
    <dbReference type="NCBI Taxonomy" id="77519"/>
    <lineage>
        <taxon>Eukaryota</taxon>
        <taxon>Sar</taxon>
        <taxon>Alveolata</taxon>
        <taxon>Apicomplexa</taxon>
        <taxon>Aconoidasida</taxon>
        <taxon>Haemosporida</taxon>
        <taxon>Plasmodiidae</taxon>
        <taxon>Plasmodium</taxon>
        <taxon>Plasmodium (Plasmodium)</taxon>
    </lineage>
</organism>
<accession>A0A1Y1JVV3</accession>
<dbReference type="RefSeq" id="XP_028546603.1">
    <property type="nucleotide sequence ID" value="XM_028690802.1"/>
</dbReference>
<keyword evidence="1" id="KW-0472">Membrane</keyword>
<dbReference type="AlphaFoldDB" id="A0A1Y1JVV3"/>
<proteinExistence type="predicted"/>
<name>A0A1Y1JVV3_PLAGO</name>